<evidence type="ECO:0000313" key="3">
    <source>
        <dbReference type="Proteomes" id="UP000275408"/>
    </source>
</evidence>
<evidence type="ECO:0000313" key="2">
    <source>
        <dbReference type="EMBL" id="RMX52001.1"/>
    </source>
</evidence>
<organism evidence="2 3">
    <name type="scientific">Pocillopora damicornis</name>
    <name type="common">Cauliflower coral</name>
    <name type="synonym">Millepora damicornis</name>
    <dbReference type="NCBI Taxonomy" id="46731"/>
    <lineage>
        <taxon>Eukaryota</taxon>
        <taxon>Metazoa</taxon>
        <taxon>Cnidaria</taxon>
        <taxon>Anthozoa</taxon>
        <taxon>Hexacorallia</taxon>
        <taxon>Scleractinia</taxon>
        <taxon>Astrocoeniina</taxon>
        <taxon>Pocilloporidae</taxon>
        <taxon>Pocillopora</taxon>
    </lineage>
</organism>
<keyword evidence="3" id="KW-1185">Reference proteome</keyword>
<dbReference type="EMBL" id="RCHS01001704">
    <property type="protein sequence ID" value="RMX52001.1"/>
    <property type="molecule type" value="Genomic_DNA"/>
</dbReference>
<reference evidence="2 3" key="1">
    <citation type="journal article" date="2018" name="Sci. Rep.">
        <title>Comparative analysis of the Pocillopora damicornis genome highlights role of immune system in coral evolution.</title>
        <authorList>
            <person name="Cunning R."/>
            <person name="Bay R.A."/>
            <person name="Gillette P."/>
            <person name="Baker A.C."/>
            <person name="Traylor-Knowles N."/>
        </authorList>
    </citation>
    <scope>NUCLEOTIDE SEQUENCE [LARGE SCALE GENOMIC DNA]</scope>
    <source>
        <strain evidence="2">RSMAS</strain>
        <tissue evidence="2">Whole animal</tissue>
    </source>
</reference>
<dbReference type="Proteomes" id="UP000275408">
    <property type="component" value="Unassembled WGS sequence"/>
</dbReference>
<gene>
    <name evidence="2" type="ORF">pdam_00003731</name>
</gene>
<dbReference type="AlphaFoldDB" id="A0A3M6UEA9"/>
<evidence type="ECO:0000256" key="1">
    <source>
        <dbReference type="SAM" id="MobiDB-lite"/>
    </source>
</evidence>
<feature type="region of interest" description="Disordered" evidence="1">
    <location>
        <begin position="329"/>
        <end position="358"/>
    </location>
</feature>
<name>A0A3M6UEA9_POCDA</name>
<dbReference type="OrthoDB" id="5982146at2759"/>
<proteinExistence type="predicted"/>
<feature type="compositionally biased region" description="Basic and acidic residues" evidence="1">
    <location>
        <begin position="337"/>
        <end position="349"/>
    </location>
</feature>
<accession>A0A3M6UEA9</accession>
<comment type="caution">
    <text evidence="2">The sequence shown here is derived from an EMBL/GenBank/DDBJ whole genome shotgun (WGS) entry which is preliminary data.</text>
</comment>
<protein>
    <submittedName>
        <fullName evidence="2">Uncharacterized protein</fullName>
    </submittedName>
</protein>
<sequence length="498" mass="57394">MLSLLGKWIYTQDKNAENSPQKCFFAEAEEGEWLLVDVELTEEEVLILKDYVVINEQNVASVITQKKNCGMRPPGGPVNQGNVEKSQKYFHGKMMSRLVPRKMMEPYKIMRPLKWSKPLDEKCSAYKFKKINSWLEILSSNVPRTLGTVESIRAVRVNAKRRQFPRLLAKVVKEVTYITSVTCKNLKGVSFLCSLKSPDTLGMQMENPEPVLEPVKLQPKQALIENLSTAIVKFEPSPMNKLLWDLQDIKRERSFDFLAKVRSDSSEVPLRMTVTQGNVCDRLSIRKRRKFNPVISTSDLLAVSQVDSEHAHTPKPLLAIEWQPERSNHESVMQESVENHHESVIQESDRSEDDEGDDKWFMRPALPMFSDLCEKTSQLSAKLGHQIPRAAMFLWAQILQLLSCSKRLLSLKSAVEQVRPNAIIREPPQSRFLRSVSRKDYCEERIRASVEKRTKRHDTKKNLKRTHRALTQKYLNDNNRKRAMDSKRFQGACGRRGC</sequence>